<dbReference type="OrthoDB" id="5501943at2"/>
<comment type="caution">
    <text evidence="1">The sequence shown here is derived from an EMBL/GenBank/DDBJ whole genome shotgun (WGS) entry which is preliminary data.</text>
</comment>
<dbReference type="Proteomes" id="UP000276223">
    <property type="component" value="Unassembled WGS sequence"/>
</dbReference>
<keyword evidence="2" id="KW-1185">Reference proteome</keyword>
<protein>
    <submittedName>
        <fullName evidence="1">Uncharacterized protein</fullName>
    </submittedName>
</protein>
<dbReference type="RefSeq" id="WP_123290212.1">
    <property type="nucleotide sequence ID" value="NZ_RJVA01000012.1"/>
</dbReference>
<accession>A0A3N1UPN5</accession>
<gene>
    <name evidence="1" type="ORF">EDC27_1714</name>
</gene>
<evidence type="ECO:0000313" key="1">
    <source>
        <dbReference type="EMBL" id="ROQ92043.1"/>
    </source>
</evidence>
<proteinExistence type="predicted"/>
<name>A0A3N1UPN5_9BACT</name>
<sequence length="344" mass="39659">MITVAFSTHRLEVLKKAETIMRTHDTVALEEPPHPNFYAMLEGHMSIQEYLEKSDYEFPRFARASCLLYRRLHAQGKHLLQVDPYLEHLNRLHDFFADGGDAHALDPKDAAYEVYHAERRATATLLDFYAKSVSAPFSDVVASVVAFARADAARIGLRDRMRAEALTVVAEGSESLYVECGYIHWSLFRHLQRLLGRRTRLRPLFLLDQEARRRIGKKQVLGPGDRLTLRLVFRENLRTPLLSLLAAQSLIFIKLVHKEEMSPSQGSFPHLDDEAQADRWTRCLSWKDCERLWPLVRQKPSQPAQDIVRSYLQERFNHDFEKLETVHPNATGGGFFDSLGLRRP</sequence>
<evidence type="ECO:0000313" key="2">
    <source>
        <dbReference type="Proteomes" id="UP000276223"/>
    </source>
</evidence>
<dbReference type="AlphaFoldDB" id="A0A3N1UPN5"/>
<dbReference type="EMBL" id="RJVA01000012">
    <property type="protein sequence ID" value="ROQ92043.1"/>
    <property type="molecule type" value="Genomic_DNA"/>
</dbReference>
<reference evidence="1 2" key="1">
    <citation type="submission" date="2018-11" db="EMBL/GenBank/DDBJ databases">
        <title>Genomic Encyclopedia of Type Strains, Phase IV (KMG-IV): sequencing the most valuable type-strain genomes for metagenomic binning, comparative biology and taxonomic classification.</title>
        <authorList>
            <person name="Goeker M."/>
        </authorList>
    </citation>
    <scope>NUCLEOTIDE SEQUENCE [LARGE SCALE GENOMIC DNA]</scope>
    <source>
        <strain evidence="1 2">DSM 22027</strain>
    </source>
</reference>
<organism evidence="1 2">
    <name type="scientific">Desulfosoma caldarium</name>
    <dbReference type="NCBI Taxonomy" id="610254"/>
    <lineage>
        <taxon>Bacteria</taxon>
        <taxon>Pseudomonadati</taxon>
        <taxon>Thermodesulfobacteriota</taxon>
        <taxon>Syntrophobacteria</taxon>
        <taxon>Syntrophobacterales</taxon>
        <taxon>Syntrophobacteraceae</taxon>
        <taxon>Desulfosoma</taxon>
    </lineage>
</organism>